<evidence type="ECO:0000256" key="6">
    <source>
        <dbReference type="SAM" id="MobiDB-lite"/>
    </source>
</evidence>
<protein>
    <submittedName>
        <fullName evidence="8">No apical meristem (NAM) protein</fullName>
    </submittedName>
</protein>
<dbReference type="Gene3D" id="2.170.150.80">
    <property type="entry name" value="NAC domain"/>
    <property type="match status" value="2"/>
</dbReference>
<keyword evidence="5" id="KW-0539">Nucleus</keyword>
<evidence type="ECO:0000313" key="9">
    <source>
        <dbReference type="Proteomes" id="UP000188268"/>
    </source>
</evidence>
<proteinExistence type="predicted"/>
<dbReference type="Proteomes" id="UP000188268">
    <property type="component" value="Unassembled WGS sequence"/>
</dbReference>
<evidence type="ECO:0000256" key="1">
    <source>
        <dbReference type="ARBA" id="ARBA00004123"/>
    </source>
</evidence>
<keyword evidence="4" id="KW-0804">Transcription</keyword>
<dbReference type="STRING" id="210143.A0A1R3H1H1"/>
<dbReference type="Gramene" id="OMO64179">
    <property type="protein sequence ID" value="OMO64179"/>
    <property type="gene ID" value="CCACVL1_21979"/>
</dbReference>
<evidence type="ECO:0000259" key="7">
    <source>
        <dbReference type="PROSITE" id="PS51005"/>
    </source>
</evidence>
<dbReference type="AlphaFoldDB" id="A0A1R3H1H1"/>
<dbReference type="PROSITE" id="PS51005">
    <property type="entry name" value="NAC"/>
    <property type="match status" value="2"/>
</dbReference>
<dbReference type="GO" id="GO:0006355">
    <property type="term" value="P:regulation of DNA-templated transcription"/>
    <property type="evidence" value="ECO:0007669"/>
    <property type="project" value="InterPro"/>
</dbReference>
<dbReference type="EMBL" id="AWWV01012835">
    <property type="protein sequence ID" value="OMO64179.1"/>
    <property type="molecule type" value="Genomic_DNA"/>
</dbReference>
<feature type="region of interest" description="Disordered" evidence="6">
    <location>
        <begin position="211"/>
        <end position="254"/>
    </location>
</feature>
<reference evidence="8 9" key="1">
    <citation type="submission" date="2013-09" db="EMBL/GenBank/DDBJ databases">
        <title>Corchorus capsularis genome sequencing.</title>
        <authorList>
            <person name="Alam M."/>
            <person name="Haque M.S."/>
            <person name="Islam M.S."/>
            <person name="Emdad E.M."/>
            <person name="Islam M.M."/>
            <person name="Ahmed B."/>
            <person name="Halim A."/>
            <person name="Hossen Q.M.M."/>
            <person name="Hossain M.Z."/>
            <person name="Ahmed R."/>
            <person name="Khan M.M."/>
            <person name="Islam R."/>
            <person name="Rashid M.M."/>
            <person name="Khan S.A."/>
            <person name="Rahman M.S."/>
            <person name="Alam M."/>
        </authorList>
    </citation>
    <scope>NUCLEOTIDE SEQUENCE [LARGE SCALE GENOMIC DNA]</scope>
    <source>
        <strain evidence="9">cv. CVL-1</strain>
        <tissue evidence="8">Whole seedling</tissue>
    </source>
</reference>
<dbReference type="InterPro" id="IPR003441">
    <property type="entry name" value="NAC-dom"/>
</dbReference>
<dbReference type="Pfam" id="PF02365">
    <property type="entry name" value="NAM"/>
    <property type="match status" value="2"/>
</dbReference>
<evidence type="ECO:0000256" key="5">
    <source>
        <dbReference type="ARBA" id="ARBA00023242"/>
    </source>
</evidence>
<dbReference type="InterPro" id="IPR036093">
    <property type="entry name" value="NAC_dom_sf"/>
</dbReference>
<feature type="compositionally biased region" description="Low complexity" evidence="6">
    <location>
        <begin position="214"/>
        <end position="239"/>
    </location>
</feature>
<evidence type="ECO:0000256" key="2">
    <source>
        <dbReference type="ARBA" id="ARBA00023015"/>
    </source>
</evidence>
<keyword evidence="2" id="KW-0805">Transcription regulation</keyword>
<keyword evidence="3" id="KW-0238">DNA-binding</keyword>
<sequence length="1160" mass="130538">MFMIAAYLLHDGSARGFGSSGLRVIRVSGHLGCESFGSRVRRLSGRVGSVVYFFWSNRVGRVIGFGFLPPDEVIISHFLLNKMIGNHHLTHHIGEVDLLKQEPWDLPALSKVESRYPEWFFFYKLNKISQGKTERITEAGYWKSTGQDRVIKDGARVIGSKKTLVFYKGRTPRGVKSEWVIHEYRATPASIPPNAENNYVVGVLRRKVPEKPENATSNSGLSSSHLTNSSSQSNSVGVAPMETPPQLQPNNMGYSEDYDFALAMQTQMESEGIPWHEFGLFECDLPPSSGTAKNGLVPMEEDVLSLEDLPSPDGLIDNEEDELPNHFNDNTTEQEMVFMRYTFPFQDKYPYEGTHGSSLLSVSDYSTLDHAENNILYDCVLSMSDGISHGYSEGYNQNRLENEFHHDDILIMDSTVDSATMTTHRINDLELPKEERSVKPKSHKSVVQGHPVMYELQSGKLEPNDLELLKEEWSVVNSRTFKSHKPVEQGHPEGVQYILQSGNDMTWTGERRAVVEHVRNRKSTVQSNKDRKVDNGRRNAKSDLNSRFNGSAGSSRKNTFNVVETSQPRCKCTPKPPLVYVGNVLLGVILVIFIIREVMLQMFEVFQDWRDECCCCNDTVGYRFHPTDKELVDHYLWNKALDRDSAVQAIGDVHGDICDWEPEELTRFSVQRSNDQVWYLFCQRNQCRRVNRTTKLGYWKLTGKHRRIKANVGIGTKKTLVFYQGRPKGKWTPWVIHEYNLPDTLPNQKGIFLCKLKRKHDEKAGLLSGEEDQPSNVEDDNDSNNSMKINVNDLLTELDETNGSDEVASAQKPQMSGEEAPPCNAALSSYNFNGNFDGVQNQSSTNEHDDELHSSTLLPDMHGEHVPCCDNSSVFCGFNGNFDGVQNQSSTNEQDDELHSSTLLPYMHGEHVPSCDNSSVFCGFNDGFDGVQNQSSANEEDDELHSSTLLPHMQAEHVPSCDNSSNFSGFNDDFDGVQNQSSANEEDDEFWNNLLVDENDAYPDEGSNQLVVGVESSGLLAGNLEESSRKRLRVDDSGLDGVTETEVSQARYGKELSISSMFVLTDSNKFLEISLVEATNVTLFAMDHNLLASERRLGILNESRKGSAPPFDYAADVPVATRIYKPHNQRKAHNRKMNEPSVKGISMQRNKEGIYPLNTR</sequence>
<gene>
    <name evidence="8" type="ORF">CCACVL1_21979</name>
</gene>
<dbReference type="OrthoDB" id="1000520at2759"/>
<keyword evidence="9" id="KW-1185">Reference proteome</keyword>
<dbReference type="SUPFAM" id="SSF101941">
    <property type="entry name" value="NAC domain"/>
    <property type="match status" value="2"/>
</dbReference>
<feature type="region of interest" description="Disordered" evidence="6">
    <location>
        <begin position="834"/>
        <end position="853"/>
    </location>
</feature>
<feature type="region of interest" description="Disordered" evidence="6">
    <location>
        <begin position="804"/>
        <end position="824"/>
    </location>
</feature>
<feature type="compositionally biased region" description="Polar residues" evidence="6">
    <location>
        <begin position="542"/>
        <end position="559"/>
    </location>
</feature>
<dbReference type="GO" id="GO:0005634">
    <property type="term" value="C:nucleus"/>
    <property type="evidence" value="ECO:0007669"/>
    <property type="project" value="UniProtKB-SubCell"/>
</dbReference>
<feature type="region of interest" description="Disordered" evidence="6">
    <location>
        <begin position="519"/>
        <end position="559"/>
    </location>
</feature>
<evidence type="ECO:0000313" key="8">
    <source>
        <dbReference type="EMBL" id="OMO64179.1"/>
    </source>
</evidence>
<feature type="domain" description="NAC" evidence="7">
    <location>
        <begin position="61"/>
        <end position="207"/>
    </location>
</feature>
<comment type="caution">
    <text evidence="8">The sequence shown here is derived from an EMBL/GenBank/DDBJ whole genome shotgun (WGS) entry which is preliminary data.</text>
</comment>
<evidence type="ECO:0000256" key="4">
    <source>
        <dbReference type="ARBA" id="ARBA00023163"/>
    </source>
</evidence>
<feature type="domain" description="NAC" evidence="7">
    <location>
        <begin position="618"/>
        <end position="759"/>
    </location>
</feature>
<feature type="region of interest" description="Disordered" evidence="6">
    <location>
        <begin position="765"/>
        <end position="787"/>
    </location>
</feature>
<dbReference type="GO" id="GO:0003677">
    <property type="term" value="F:DNA binding"/>
    <property type="evidence" value="ECO:0007669"/>
    <property type="project" value="UniProtKB-KW"/>
</dbReference>
<accession>A0A1R3H1H1</accession>
<dbReference type="PANTHER" id="PTHR31989">
    <property type="entry name" value="NAC DOMAIN-CONTAINING PROTEIN 82-RELATED"/>
    <property type="match status" value="1"/>
</dbReference>
<feature type="compositionally biased region" description="Acidic residues" evidence="6">
    <location>
        <begin position="769"/>
        <end position="782"/>
    </location>
</feature>
<organism evidence="8 9">
    <name type="scientific">Corchorus capsularis</name>
    <name type="common">Jute</name>
    <dbReference type="NCBI Taxonomy" id="210143"/>
    <lineage>
        <taxon>Eukaryota</taxon>
        <taxon>Viridiplantae</taxon>
        <taxon>Streptophyta</taxon>
        <taxon>Embryophyta</taxon>
        <taxon>Tracheophyta</taxon>
        <taxon>Spermatophyta</taxon>
        <taxon>Magnoliopsida</taxon>
        <taxon>eudicotyledons</taxon>
        <taxon>Gunneridae</taxon>
        <taxon>Pentapetalae</taxon>
        <taxon>rosids</taxon>
        <taxon>malvids</taxon>
        <taxon>Malvales</taxon>
        <taxon>Malvaceae</taxon>
        <taxon>Grewioideae</taxon>
        <taxon>Apeibeae</taxon>
        <taxon>Corchorus</taxon>
    </lineage>
</organism>
<comment type="subcellular location">
    <subcellularLocation>
        <location evidence="1">Nucleus</location>
    </subcellularLocation>
</comment>
<feature type="compositionally biased region" description="Basic and acidic residues" evidence="6">
    <location>
        <begin position="528"/>
        <end position="541"/>
    </location>
</feature>
<evidence type="ECO:0000256" key="3">
    <source>
        <dbReference type="ARBA" id="ARBA00023125"/>
    </source>
</evidence>
<name>A0A1R3H1H1_COCAP</name>
<feature type="compositionally biased region" description="Polar residues" evidence="6">
    <location>
        <begin position="834"/>
        <end position="845"/>
    </location>
</feature>